<protein>
    <submittedName>
        <fullName evidence="1">Uncharacterized protein</fullName>
    </submittedName>
</protein>
<accession>A0A0A8YDL1</accession>
<dbReference type="AlphaFoldDB" id="A0A0A8YDL1"/>
<reference evidence="1" key="1">
    <citation type="submission" date="2014-09" db="EMBL/GenBank/DDBJ databases">
        <authorList>
            <person name="Magalhaes I.L.F."/>
            <person name="Oliveira U."/>
            <person name="Santos F.R."/>
            <person name="Vidigal T.H.D.A."/>
            <person name="Brescovit A.D."/>
            <person name="Santos A.J."/>
        </authorList>
    </citation>
    <scope>NUCLEOTIDE SEQUENCE</scope>
    <source>
        <tissue evidence="1">Shoot tissue taken approximately 20 cm above the soil surface</tissue>
    </source>
</reference>
<name>A0A0A8YDL1_ARUDO</name>
<dbReference type="EMBL" id="GBRH01273754">
    <property type="protein sequence ID" value="JAD24141.1"/>
    <property type="molecule type" value="Transcribed_RNA"/>
</dbReference>
<reference evidence="1" key="2">
    <citation type="journal article" date="2015" name="Data Brief">
        <title>Shoot transcriptome of the giant reed, Arundo donax.</title>
        <authorList>
            <person name="Barrero R.A."/>
            <person name="Guerrero F.D."/>
            <person name="Moolhuijzen P."/>
            <person name="Goolsby J.A."/>
            <person name="Tidwell J."/>
            <person name="Bellgard S.E."/>
            <person name="Bellgard M.I."/>
        </authorList>
    </citation>
    <scope>NUCLEOTIDE SEQUENCE</scope>
    <source>
        <tissue evidence="1">Shoot tissue taken approximately 20 cm above the soil surface</tissue>
    </source>
</reference>
<proteinExistence type="predicted"/>
<evidence type="ECO:0000313" key="1">
    <source>
        <dbReference type="EMBL" id="JAD24141.1"/>
    </source>
</evidence>
<sequence length="19" mass="2239">MLPPIFARRNYISNGTKFI</sequence>
<organism evidence="1">
    <name type="scientific">Arundo donax</name>
    <name type="common">Giant reed</name>
    <name type="synonym">Donax arundinaceus</name>
    <dbReference type="NCBI Taxonomy" id="35708"/>
    <lineage>
        <taxon>Eukaryota</taxon>
        <taxon>Viridiplantae</taxon>
        <taxon>Streptophyta</taxon>
        <taxon>Embryophyta</taxon>
        <taxon>Tracheophyta</taxon>
        <taxon>Spermatophyta</taxon>
        <taxon>Magnoliopsida</taxon>
        <taxon>Liliopsida</taxon>
        <taxon>Poales</taxon>
        <taxon>Poaceae</taxon>
        <taxon>PACMAD clade</taxon>
        <taxon>Arundinoideae</taxon>
        <taxon>Arundineae</taxon>
        <taxon>Arundo</taxon>
    </lineage>
</organism>